<comment type="caution">
    <text evidence="1">The sequence shown here is derived from an EMBL/GenBank/DDBJ whole genome shotgun (WGS) entry which is preliminary data.</text>
</comment>
<keyword evidence="2" id="KW-1185">Reference proteome</keyword>
<dbReference type="Proteomes" id="UP000214646">
    <property type="component" value="Unassembled WGS sequence"/>
</dbReference>
<protein>
    <recommendedName>
        <fullName evidence="3">Endonuclease/exonuclease/phosphatase domain-containing protein</fullName>
    </recommendedName>
</protein>
<accession>A0A225DWP9</accession>
<proteinExistence type="predicted"/>
<evidence type="ECO:0000313" key="2">
    <source>
        <dbReference type="Proteomes" id="UP000214646"/>
    </source>
</evidence>
<reference evidence="2" key="1">
    <citation type="submission" date="2017-06" db="EMBL/GenBank/DDBJ databases">
        <title>Genome analysis of Fimbriiglobus ruber SP5, the first member of the order Planctomycetales with confirmed chitinolytic capability.</title>
        <authorList>
            <person name="Ravin N.V."/>
            <person name="Rakitin A.L."/>
            <person name="Ivanova A.A."/>
            <person name="Beletsky A.V."/>
            <person name="Kulichevskaya I.S."/>
            <person name="Mardanov A.V."/>
            <person name="Dedysh S.N."/>
        </authorList>
    </citation>
    <scope>NUCLEOTIDE SEQUENCE [LARGE SCALE GENOMIC DNA]</scope>
    <source>
        <strain evidence="2">SP5</strain>
    </source>
</reference>
<organism evidence="1 2">
    <name type="scientific">Fimbriiglobus ruber</name>
    <dbReference type="NCBI Taxonomy" id="1908690"/>
    <lineage>
        <taxon>Bacteria</taxon>
        <taxon>Pseudomonadati</taxon>
        <taxon>Planctomycetota</taxon>
        <taxon>Planctomycetia</taxon>
        <taxon>Gemmatales</taxon>
        <taxon>Gemmataceae</taxon>
        <taxon>Fimbriiglobus</taxon>
    </lineage>
</organism>
<evidence type="ECO:0000313" key="1">
    <source>
        <dbReference type="EMBL" id="OWK45812.1"/>
    </source>
</evidence>
<gene>
    <name evidence="1" type="ORF">FRUB_02143</name>
</gene>
<name>A0A225DWP9_9BACT</name>
<sequence>MNPYEDGIVMASGLHAVPTRRIACKEVRTVKFPSGTYFYNPMWSHFGEKLQGHAGSYFLESPKSRADHWNIYDQVLVRPELLPYFRDEDVQIIWHDPIGDRSLLGPDGVPNREEFSDHLPVAFKINL</sequence>
<dbReference type="EMBL" id="NIDE01000002">
    <property type="protein sequence ID" value="OWK45812.1"/>
    <property type="molecule type" value="Genomic_DNA"/>
</dbReference>
<dbReference type="AlphaFoldDB" id="A0A225DWP9"/>
<evidence type="ECO:0008006" key="3">
    <source>
        <dbReference type="Google" id="ProtNLM"/>
    </source>
</evidence>